<dbReference type="STRING" id="1804984.AYM40_21045"/>
<dbReference type="KEGG" id="buz:AYM40_21045"/>
<keyword evidence="2" id="KW-1185">Reference proteome</keyword>
<dbReference type="EMBL" id="CP014579">
    <property type="protein sequence ID" value="ANB74940.1"/>
    <property type="molecule type" value="Genomic_DNA"/>
</dbReference>
<dbReference type="OrthoDB" id="6400609at2"/>
<dbReference type="RefSeq" id="WP_063498241.1">
    <property type="nucleotide sequence ID" value="NZ_CP014579.1"/>
</dbReference>
<reference evidence="1 2" key="1">
    <citation type="journal article" date="2016" name="Gene">
        <title>PacBio SMRT assembly of a complex multi-replicon genome reveals chlorocatechol degradative operon in a region of genome plasticity.</title>
        <authorList>
            <person name="Ricker N."/>
            <person name="Shen S.Y."/>
            <person name="Goordial J."/>
            <person name="Jin S."/>
            <person name="Fulthorpe R.R."/>
        </authorList>
    </citation>
    <scope>NUCLEOTIDE SEQUENCE [LARGE SCALE GENOMIC DNA]</scope>
    <source>
        <strain evidence="1 2">OLGA172</strain>
    </source>
</reference>
<accession>A0A160FQ01</accession>
<protein>
    <submittedName>
        <fullName evidence="1">Uncharacterized protein</fullName>
    </submittedName>
</protein>
<evidence type="ECO:0000313" key="2">
    <source>
        <dbReference type="Proteomes" id="UP000076852"/>
    </source>
</evidence>
<evidence type="ECO:0000313" key="1">
    <source>
        <dbReference type="EMBL" id="ANB74940.1"/>
    </source>
</evidence>
<organism evidence="1 2">
    <name type="scientific">Paraburkholderia phytofirmans OLGA172</name>
    <dbReference type="NCBI Taxonomy" id="1417228"/>
    <lineage>
        <taxon>Bacteria</taxon>
        <taxon>Pseudomonadati</taxon>
        <taxon>Pseudomonadota</taxon>
        <taxon>Betaproteobacteria</taxon>
        <taxon>Burkholderiales</taxon>
        <taxon>Burkholderiaceae</taxon>
        <taxon>Paraburkholderia</taxon>
    </lineage>
</organism>
<gene>
    <name evidence="1" type="ORF">AYM40_21045</name>
</gene>
<dbReference type="Proteomes" id="UP000076852">
    <property type="component" value="Chromosome 2"/>
</dbReference>
<proteinExistence type="predicted"/>
<sequence>MTLKLLHDPRTVARDVPGLFDVVFPQLTPGVVAYFNRTRKAADVNPVATSLIAQSKLQKAMLFELGSTVGEMLLEGRPIDWDECRRVSVARQRRYFDADIPEGISDLDRSVAEKVGHNIASIVSSMAATRGRNVTVAPQIPGLHWISSGRGDFAAGPALIEVKCTNKNFSSADYRQIVMYWLLGYAASIENRGQEWPEGVLLNPRLAQYVVFDFDELIHVIGAGRTKVEILQVFASMVGDRGLR</sequence>
<dbReference type="AlphaFoldDB" id="A0A160FQ01"/>
<name>A0A160FQ01_9BURK</name>